<feature type="compositionally biased region" description="Polar residues" evidence="1">
    <location>
        <begin position="924"/>
        <end position="933"/>
    </location>
</feature>
<dbReference type="InterPro" id="IPR001810">
    <property type="entry name" value="F-box_dom"/>
</dbReference>
<dbReference type="PROSITE" id="PS50181">
    <property type="entry name" value="FBOX"/>
    <property type="match status" value="1"/>
</dbReference>
<feature type="compositionally biased region" description="Basic and acidic residues" evidence="1">
    <location>
        <begin position="1130"/>
        <end position="1139"/>
    </location>
</feature>
<evidence type="ECO:0000259" key="2">
    <source>
        <dbReference type="PROSITE" id="PS50181"/>
    </source>
</evidence>
<feature type="compositionally biased region" description="Polar residues" evidence="1">
    <location>
        <begin position="443"/>
        <end position="458"/>
    </location>
</feature>
<name>A0A9N8DSS4_9STRA</name>
<organism evidence="3 4">
    <name type="scientific">Seminavis robusta</name>
    <dbReference type="NCBI Taxonomy" id="568900"/>
    <lineage>
        <taxon>Eukaryota</taxon>
        <taxon>Sar</taxon>
        <taxon>Stramenopiles</taxon>
        <taxon>Ochrophyta</taxon>
        <taxon>Bacillariophyta</taxon>
        <taxon>Bacillariophyceae</taxon>
        <taxon>Bacillariophycidae</taxon>
        <taxon>Naviculales</taxon>
        <taxon>Naviculaceae</taxon>
        <taxon>Seminavis</taxon>
    </lineage>
</organism>
<feature type="compositionally biased region" description="Basic and acidic residues" evidence="1">
    <location>
        <begin position="698"/>
        <end position="722"/>
    </location>
</feature>
<feature type="region of interest" description="Disordered" evidence="1">
    <location>
        <begin position="342"/>
        <end position="363"/>
    </location>
</feature>
<keyword evidence="4" id="KW-1185">Reference proteome</keyword>
<feature type="compositionally biased region" description="Acidic residues" evidence="1">
    <location>
        <begin position="1550"/>
        <end position="1568"/>
    </location>
</feature>
<feature type="compositionally biased region" description="Basic and acidic residues" evidence="1">
    <location>
        <begin position="655"/>
        <end position="669"/>
    </location>
</feature>
<evidence type="ECO:0000313" key="3">
    <source>
        <dbReference type="EMBL" id="CAB9508383.1"/>
    </source>
</evidence>
<proteinExistence type="predicted"/>
<gene>
    <name evidence="3" type="ORF">SEMRO_345_G122410.1</name>
</gene>
<evidence type="ECO:0000256" key="1">
    <source>
        <dbReference type="SAM" id="MobiDB-lite"/>
    </source>
</evidence>
<feature type="region of interest" description="Disordered" evidence="1">
    <location>
        <begin position="2829"/>
        <end position="2866"/>
    </location>
</feature>
<feature type="compositionally biased region" description="Polar residues" evidence="1">
    <location>
        <begin position="471"/>
        <end position="483"/>
    </location>
</feature>
<dbReference type="GO" id="GO:0042276">
    <property type="term" value="P:error-prone translesion synthesis"/>
    <property type="evidence" value="ECO:0007669"/>
    <property type="project" value="TreeGrafter"/>
</dbReference>
<dbReference type="GO" id="GO:0003887">
    <property type="term" value="F:DNA-directed DNA polymerase activity"/>
    <property type="evidence" value="ECO:0007669"/>
    <property type="project" value="TreeGrafter"/>
</dbReference>
<dbReference type="PANTHER" id="PTHR45812:SF1">
    <property type="entry name" value="DNA POLYMERASE ZETA CATALYTIC SUBUNIT"/>
    <property type="match status" value="1"/>
</dbReference>
<feature type="compositionally biased region" description="Polar residues" evidence="1">
    <location>
        <begin position="1004"/>
        <end position="1013"/>
    </location>
</feature>
<reference evidence="3" key="1">
    <citation type="submission" date="2020-06" db="EMBL/GenBank/DDBJ databases">
        <authorList>
            <consortium name="Plant Systems Biology data submission"/>
        </authorList>
    </citation>
    <scope>NUCLEOTIDE SEQUENCE</scope>
    <source>
        <strain evidence="3">D6</strain>
    </source>
</reference>
<dbReference type="OrthoDB" id="44198at2759"/>
<sequence>MSWAAANVPKGDSKDDPSKVSRIRKRGETVEAAMSRLSKAYSTAMECIGSMHSLNTAMLKNSKGGTEEEKQGSDYSQSLRKMAKAGRDILEQAVLLDPLVMAHAPALQVTMQQYAARQSEQTNRWAALLKPRPEPPQISSKAHRSTIRQLTYLSLTNYSDLLVAACTHHSTSSTGRDLLDTGVVQKIKGFTKDSTCCWSEDSGEDVQRLALVALCDAASLDGTDPVVWLKLACAARALWHGIQADTTTTTGGSTDNQLNPFRRLERHALESGFVALPPHTPPNRALTLALDGLRAADDEGPDSYPPQLVSTPQKHTLNLDLTRYSWSLLGRALIRAVREGQDANHNNDESMTQTPTRQPHQHVAQFGSPTISLAISPMLLLPSSVLTMIFSYLENSSIWRLEATCRALSVSIMAFRAVLEKQQGAKKDEESSEPPADPMDMEVSTTEQGQSQEHQSTEPPADPMDMEVSTREQGQSQEHQSTEPPADPMDMEVSTREQGQSQEHQTTPGEEQPPQQEEQPGQEEKQAEQQEEKQAGPQDEEPQQNDHQAKQQDEQPQQKQQEARPQEDQPLHSKQHEKLQEEQPKQDEQQTLQQEGDSQQQKEQKTEQQKEQQTEQLEEQPKQDEQQTEQQEGDSQQQQKEEQAKQQKEQQQQEEQQKEQLEEQPKQDEQQTEQQEEDSQQQEEQQTEQLEEQQQLEEQPKLQEEQPKQKEQQAKPVEEKTQQMEQQEGQSPQKEQQAKSDKEQPQQAKPPEEQSQQQTEHQVERQEEQGRQQEEPQSKPSEEQLLQKEQQERETLQKEQPAKPLEEPPQQQKEQQEEAQAKQQEQQPQQEEQPAKPPEAKPQQEEAQPQQQEEQPAKPPEAKPQQEQPLTALPPEERPQQKEQEPKPLQEEEHPQESKGSAIQSTAEANNAVIENRQEKATTAEGSNKTSDVNDMEIENAKETKEAESKTTQETGAEENRSSKEATKERKQPKDETVQVAAEEQDNGIAAGSAAAPAPTNTSHEGNADTNAPASAVNRTTTASTSNTGSSQRSARSSKRTAEVPARVSRSSKRVRSQQISSDKKDERRRRRKCVGFCLRAATLACSVEEDKPRDVVGLVDWDLIRGEGWKLPSTLEGRQSLQAKGKQPAAEESRQSFEAEERVGGTSLSAFLRRLTSKRGRALELLQQYLGHVAVNVEAVFLVDPGDNMVLTTTLKGCYELLSHHRFHNAIVPSFFEEGKQSLSVLSTQEKLELLAIDVLHAELRFKTCERQQDMLYDFDGDPNFVSLMVSVLLRGVSRLDDEMKGTEWERDWLKLKARVNWLVAGIFLWRSRITNCVGESIDAEEQGLEFIDATVECLDGSLDLLRELATPHLLSPGRSGAHWKALSKESLSAYREEIEASSLISQAQHQFQERVALIVKRTNAEDMSTLEEGDVSAFAGICDTLLKRYGAEFGEEGSKHRELLDNLMSVAGDETFQGPAPPVSTSEENDFRSEGLDAIIPVGSFDARRLSKMSNPSILTMLVSCLQVVPGKHVEVVQTLTRLVLTCLDRYAQKCQSEAHEKQTQTQPDEDESDSEDLDSTDMETDQSDKGGPSADALKVGRMVVRLLGKLRRAVEGLPSAEMKVQIASSREFVHMLHHCLALCSSWADDFVRQPSALESLLDRDVFVSTRDLVHSFFALPDMDCLKELYFGGLARVITKSQVCFASLVRVQGTIRVRRAVRQRICIQRAEFIAVVLCEVAHLLSEKRNLFRVNGSHILRSELVANTIYEAKNVGEPFQVFALCESLLWFCMYSRDGNDDAATSFDKPIIQCLRVPLATAIVSLCGSASATRPDARHTSKRKAKHLVFDEETNADRLSLVHFLDSDASVHDYSENEDEMQQDGSKMELLRVLCHIVHCCAIVFGRIDEKEIVAFDKCETYKTPHGPLLPLVVTRVLNHVADILLEQFADDDESESNQGVWADQYPFATGTIGLLLDSALYKAYRLLFGFTLQGGNEFYSNKEHVKTGSADVEIAKKSAPENEHSAAQLYRCILRAGKKKTPPRAAFETVASALPPLGQTSKSKLMRSFLFSTDWENFEVNAIKPIITKAPGWQEHFVLADQCLSDQEEDRGKDETQDAPVDEVDIVQKGLLTQLAQGDLPTFSNEFGAKEEDQAIEDALSRKFFAIFNTLCFGDSYSVRGWFRASQCLMLKYNFIADRLGLSLGFSRNANFIIPEQRPPRVHRLPVAAIEEKQKQEQIMAEAGWIPFLFLEDLSLYVKHRFSDTESLKSLSALVPKGHGEGTDDATRRCRRVDVELGNMLDKGCLIEWQQAWGGMFVSALQKMAVRCMCMAVWLFYKLPEKMDPEDKELMPEIFEALGTTFYASLMASQSYGYPMHVMPKNRKRNLAFASLECFQRAVEVERELDSETETWDLSFMIGKCHEKIARTYELEGYPTADGSCRIYEEHMKAALAAYCASLDEKPADGVEAGGSSHGRLEIFYRLHASRLKCLLAAALANADERNLAENEALRLTEEHFFATTSGDADKDNSKERSIRERVWSVLADIVSALAQCRQDHAFFHRSVYRHAQALMWSPVLYDPRTGWITGSRGKIPPSKSCQLRGCNQATNVAMSALAVLSVLFEKKRSQLVAVWVTTSFPPTAFETLNNSVRKYDSLRGKYLAAHSDCLRLCQSRNELETLLRWVSSSKRDLTAGFQNSVLVKDKPHTRDSLLENRSMISSNFLTGIKRKSNSDMAHVLNQELLSEDKAAASAEDQLKLAYACYLRLNCSIAELRKTDAWKYSPGSFWEVEALCSAYQKFQKDKVVMMEDPMDWSGGGQREQLLGAALRKCKELFPSVSATFFSKRSLSKSKAERRGSGSKDPPSQLAGKKRSFEVQVPDNLKPGDTFTTTIMAGETAKKVKLTVPEGDVDVLRFSIDESTDVTEK</sequence>
<dbReference type="SUPFAM" id="SSF81383">
    <property type="entry name" value="F-box domain"/>
    <property type="match status" value="1"/>
</dbReference>
<feature type="compositionally biased region" description="Low complexity" evidence="1">
    <location>
        <begin position="987"/>
        <end position="1003"/>
    </location>
</feature>
<feature type="compositionally biased region" description="Basic and acidic residues" evidence="1">
    <location>
        <begin position="600"/>
        <end position="625"/>
    </location>
</feature>
<feature type="compositionally biased region" description="Polar residues" evidence="1">
    <location>
        <begin position="898"/>
        <end position="909"/>
    </location>
</feature>
<feature type="compositionally biased region" description="Low complexity" evidence="1">
    <location>
        <begin position="821"/>
        <end position="832"/>
    </location>
</feature>
<dbReference type="GO" id="GO:0016035">
    <property type="term" value="C:zeta DNA polymerase complex"/>
    <property type="evidence" value="ECO:0007669"/>
    <property type="project" value="InterPro"/>
</dbReference>
<feature type="compositionally biased region" description="Basic and acidic residues" evidence="1">
    <location>
        <begin position="561"/>
        <end position="588"/>
    </location>
</feature>
<dbReference type="Proteomes" id="UP001153069">
    <property type="component" value="Unassembled WGS sequence"/>
</dbReference>
<comment type="caution">
    <text evidence="3">The sequence shown here is derived from an EMBL/GenBank/DDBJ whole genome shotgun (WGS) entry which is preliminary data.</text>
</comment>
<feature type="domain" description="F-box" evidence="2">
    <location>
        <begin position="375"/>
        <end position="422"/>
    </location>
</feature>
<accession>A0A9N8DSS4</accession>
<dbReference type="InterPro" id="IPR036047">
    <property type="entry name" value="F-box-like_dom_sf"/>
</dbReference>
<feature type="compositionally biased region" description="Low complexity" evidence="1">
    <location>
        <begin position="723"/>
        <end position="735"/>
    </location>
</feature>
<dbReference type="EMBL" id="CAICTM010000344">
    <property type="protein sequence ID" value="CAB9508383.1"/>
    <property type="molecule type" value="Genomic_DNA"/>
</dbReference>
<dbReference type="CDD" id="cd09917">
    <property type="entry name" value="F-box_SF"/>
    <property type="match status" value="1"/>
</dbReference>
<feature type="region of interest" description="Disordered" evidence="1">
    <location>
        <begin position="1540"/>
        <end position="1578"/>
    </location>
</feature>
<feature type="compositionally biased region" description="Low complexity" evidence="1">
    <location>
        <begin position="628"/>
        <end position="638"/>
    </location>
</feature>
<feature type="compositionally biased region" description="Basic and acidic residues" evidence="1">
    <location>
        <begin position="522"/>
        <end position="534"/>
    </location>
</feature>
<evidence type="ECO:0000313" key="4">
    <source>
        <dbReference type="Proteomes" id="UP001153069"/>
    </source>
</evidence>
<feature type="region of interest" description="Disordered" evidence="1">
    <location>
        <begin position="1"/>
        <end position="27"/>
    </location>
</feature>
<dbReference type="InterPro" id="IPR030559">
    <property type="entry name" value="PolZ_Rev3"/>
</dbReference>
<feature type="compositionally biased region" description="Low complexity" evidence="1">
    <location>
        <begin position="502"/>
        <end position="519"/>
    </location>
</feature>
<dbReference type="GO" id="GO:0005634">
    <property type="term" value="C:nucleus"/>
    <property type="evidence" value="ECO:0007669"/>
    <property type="project" value="TreeGrafter"/>
</dbReference>
<feature type="compositionally biased region" description="Low complexity" evidence="1">
    <location>
        <begin position="845"/>
        <end position="854"/>
    </location>
</feature>
<feature type="compositionally biased region" description="Basic and acidic residues" evidence="1">
    <location>
        <begin position="958"/>
        <end position="977"/>
    </location>
</feature>
<dbReference type="PANTHER" id="PTHR45812">
    <property type="entry name" value="DNA POLYMERASE ZETA CATALYTIC SUBUNIT"/>
    <property type="match status" value="1"/>
</dbReference>
<protein>
    <submittedName>
        <fullName evidence="3">Calcineurin binding protein 1</fullName>
    </submittedName>
</protein>
<feature type="region of interest" description="Disordered" evidence="1">
    <location>
        <begin position="1120"/>
        <end position="1139"/>
    </location>
</feature>
<feature type="compositionally biased region" description="Basic and acidic residues" evidence="1">
    <location>
        <begin position="639"/>
        <end position="648"/>
    </location>
</feature>
<feature type="compositionally biased region" description="Basic and acidic residues" evidence="1">
    <location>
        <begin position="939"/>
        <end position="951"/>
    </location>
</feature>
<dbReference type="GO" id="GO:0000724">
    <property type="term" value="P:double-strand break repair via homologous recombination"/>
    <property type="evidence" value="ECO:0007669"/>
    <property type="project" value="TreeGrafter"/>
</dbReference>
<feature type="compositionally biased region" description="Low complexity" evidence="1">
    <location>
        <begin position="1014"/>
        <end position="1031"/>
    </location>
</feature>
<feature type="compositionally biased region" description="Acidic residues" evidence="1">
    <location>
        <begin position="670"/>
        <end position="695"/>
    </location>
</feature>
<feature type="compositionally biased region" description="Basic and acidic residues" evidence="1">
    <location>
        <begin position="761"/>
        <end position="806"/>
    </location>
</feature>
<feature type="compositionally biased region" description="Polar residues" evidence="1">
    <location>
        <begin position="349"/>
        <end position="358"/>
    </location>
</feature>
<feature type="compositionally biased region" description="Basic and acidic residues" evidence="1">
    <location>
        <begin position="875"/>
        <end position="897"/>
    </location>
</feature>
<feature type="region of interest" description="Disordered" evidence="1">
    <location>
        <begin position="423"/>
        <end position="1067"/>
    </location>
</feature>
<feature type="compositionally biased region" description="Low complexity" evidence="1">
    <location>
        <begin position="745"/>
        <end position="760"/>
    </location>
</feature>